<dbReference type="InterPro" id="IPR001036">
    <property type="entry name" value="Acrflvin-R"/>
</dbReference>
<dbReference type="Gene3D" id="3.30.2090.10">
    <property type="entry name" value="Multidrug efflux transporter AcrB TolC docking domain, DN and DC subdomains"/>
    <property type="match status" value="2"/>
</dbReference>
<dbReference type="GO" id="GO:0005886">
    <property type="term" value="C:plasma membrane"/>
    <property type="evidence" value="ECO:0007669"/>
    <property type="project" value="TreeGrafter"/>
</dbReference>
<dbReference type="SUPFAM" id="SSF82866">
    <property type="entry name" value="Multidrug efflux transporter AcrB transmembrane domain"/>
    <property type="match status" value="2"/>
</dbReference>
<keyword evidence="1" id="KW-0472">Membrane</keyword>
<dbReference type="AlphaFoldDB" id="A0A5K7ZFJ6"/>
<protein>
    <submittedName>
        <fullName evidence="2">Transporter</fullName>
    </submittedName>
</protein>
<feature type="transmembrane region" description="Helical" evidence="1">
    <location>
        <begin position="463"/>
        <end position="485"/>
    </location>
</feature>
<dbReference type="PANTHER" id="PTHR32063:SF18">
    <property type="entry name" value="CATION EFFLUX SYSTEM PROTEIN"/>
    <property type="match status" value="1"/>
</dbReference>
<dbReference type="PANTHER" id="PTHR32063">
    <property type="match status" value="1"/>
</dbReference>
<feature type="transmembrane region" description="Helical" evidence="1">
    <location>
        <begin position="12"/>
        <end position="30"/>
    </location>
</feature>
<name>A0A5K7ZFJ6_9BACT</name>
<feature type="transmembrane region" description="Helical" evidence="1">
    <location>
        <begin position="884"/>
        <end position="904"/>
    </location>
</feature>
<proteinExistence type="predicted"/>
<dbReference type="EMBL" id="AP021876">
    <property type="protein sequence ID" value="BBO80938.1"/>
    <property type="molecule type" value="Genomic_DNA"/>
</dbReference>
<evidence type="ECO:0000256" key="1">
    <source>
        <dbReference type="SAM" id="Phobius"/>
    </source>
</evidence>
<feature type="transmembrane region" description="Helical" evidence="1">
    <location>
        <begin position="858"/>
        <end position="877"/>
    </location>
</feature>
<feature type="transmembrane region" description="Helical" evidence="1">
    <location>
        <begin position="365"/>
        <end position="383"/>
    </location>
</feature>
<feature type="transmembrane region" description="Helical" evidence="1">
    <location>
        <begin position="436"/>
        <end position="457"/>
    </location>
</feature>
<feature type="transmembrane region" description="Helical" evidence="1">
    <location>
        <begin position="395"/>
        <end position="415"/>
    </location>
</feature>
<accession>A0A5K7ZFJ6</accession>
<feature type="transmembrane region" description="Helical" evidence="1">
    <location>
        <begin position="910"/>
        <end position="931"/>
    </location>
</feature>
<dbReference type="Gene3D" id="1.20.1640.10">
    <property type="entry name" value="Multidrug efflux transporter AcrB transmembrane domain"/>
    <property type="match status" value="2"/>
</dbReference>
<dbReference type="Gene3D" id="3.30.70.1320">
    <property type="entry name" value="Multidrug efflux transporter AcrB pore domain like"/>
    <property type="match status" value="1"/>
</dbReference>
<sequence>MNLAEFALRQRVFIGFLAVLCAVAGIISYFELGKLEDPVFTVKSAVVVVLYPGASAAEVERQVTDKVETRLQEMGSLWKLRSLSRPGSAMIFVDLYESYKHGELPQEWDLLRRKVNDVKLELPPAAQIIIVQDEFSEVYGMLFAVYGDGIDYAGLHDYAQELQRRIKAVKGIKKIELHGVRNRVVNVDLRDEELAQWNIPIGKVLNQLTTQNIVQDAGKFALNTERIRLNMSGYFEALDDVRNLTVSGGQSDTGENIIRFGDIADIYLDYEKPAETEARYNGYPAVILAVSPRSNINVVSLGDRMKQVVADYQQELPVGVEIGTITFQPDEVQKSVSGFVINLIESILIVIVVLWLFMGWKSASIVGSTLFLTILCTLLYMLVDEVNLQRVSVGSFILALGMLVDNAIVVTDMFVAKLKKGVDRFDAATDTVRETALPLLGSTVIAIMGASPVFFSITDVGEYAMSVFKILCSSLLLSWLLAMTVTPLMCWKWLRGARAGAEAVRLPKPSRFKKFYLRLIDRNVSHPWTVVLLVMPLLVLTILIGLKLPVNFMPYSDRPLVFLDYWLPNGSMIEQTSADMGKIEKWLLAQPQVKTVGSFIGASAPRFSVTVEPEPHDQSYGQFIIITKDFGSVADLVAVGDKWLGENFPNAEPRFRNLKLATKDKFSIEARFSGPEPQVLHQLADQAKAIMSQHPLTKYVRDDWRQPSRMLEPVVSQEETRKTGINRADIATSLKRATDGHTVGLFRQDDRLVPIKLRSPQINLGNLDSLSVKPAMGVNSVPLGQVVTGFDLKAEESMIWRRNRLPTISAQAGVKQGVIPGKVRAEIKREITAIELPPGYTMEWGGEYYDARRSTVDILNQLPKVFLISVVIMIALFNGVRQPLIILITIPLASTGVIAMHLMASKPFGFMALVGAIALSGMIIKNGVVLLDQIELERQRGQPIKAAVREATFSRTLPISMGALTTLLGMVPLLADRLFDQMAATIIGGLAVATFLSLIIMPALYMLFFRRQGLNLQKGKRR</sequence>
<organism evidence="2 3">
    <name type="scientific">Desulfosarcina ovata subsp. sediminis</name>
    <dbReference type="NCBI Taxonomy" id="885957"/>
    <lineage>
        <taxon>Bacteria</taxon>
        <taxon>Pseudomonadati</taxon>
        <taxon>Thermodesulfobacteriota</taxon>
        <taxon>Desulfobacteria</taxon>
        <taxon>Desulfobacterales</taxon>
        <taxon>Desulfosarcinaceae</taxon>
        <taxon>Desulfosarcina</taxon>
    </lineage>
</organism>
<dbReference type="SUPFAM" id="SSF82693">
    <property type="entry name" value="Multidrug efflux transporter AcrB pore domain, PN1, PN2, PC1 and PC2 subdomains"/>
    <property type="match status" value="2"/>
</dbReference>
<feature type="transmembrane region" description="Helical" evidence="1">
    <location>
        <begin position="952"/>
        <end position="974"/>
    </location>
</feature>
<evidence type="ECO:0000313" key="2">
    <source>
        <dbReference type="EMBL" id="BBO80938.1"/>
    </source>
</evidence>
<dbReference type="InterPro" id="IPR027463">
    <property type="entry name" value="AcrB_DN_DC_subdom"/>
</dbReference>
<feature type="transmembrane region" description="Helical" evidence="1">
    <location>
        <begin position="339"/>
        <end position="358"/>
    </location>
</feature>
<dbReference type="KEGG" id="dov:DSCO28_15040"/>
<dbReference type="RefSeq" id="WP_155321754.1">
    <property type="nucleotide sequence ID" value="NZ_AP021876.1"/>
</dbReference>
<dbReference type="Gene3D" id="3.30.70.1440">
    <property type="entry name" value="Multidrug efflux transporter AcrB pore domain"/>
    <property type="match status" value="1"/>
</dbReference>
<dbReference type="SUPFAM" id="SSF82714">
    <property type="entry name" value="Multidrug efflux transporter AcrB TolC docking domain, DN and DC subdomains"/>
    <property type="match status" value="2"/>
</dbReference>
<gene>
    <name evidence="2" type="ORF">DSCO28_15040</name>
</gene>
<dbReference type="Proteomes" id="UP000425960">
    <property type="component" value="Chromosome"/>
</dbReference>
<keyword evidence="1" id="KW-1133">Transmembrane helix</keyword>
<dbReference type="GO" id="GO:0042910">
    <property type="term" value="F:xenobiotic transmembrane transporter activity"/>
    <property type="evidence" value="ECO:0007669"/>
    <property type="project" value="TreeGrafter"/>
</dbReference>
<evidence type="ECO:0000313" key="3">
    <source>
        <dbReference type="Proteomes" id="UP000425960"/>
    </source>
</evidence>
<feature type="transmembrane region" description="Helical" evidence="1">
    <location>
        <begin position="986"/>
        <end position="1008"/>
    </location>
</feature>
<dbReference type="PRINTS" id="PR00702">
    <property type="entry name" value="ACRIFLAVINRP"/>
</dbReference>
<reference evidence="2 3" key="1">
    <citation type="submission" date="2019-11" db="EMBL/GenBank/DDBJ databases">
        <title>Comparative genomics of hydrocarbon-degrading Desulfosarcina strains.</title>
        <authorList>
            <person name="Watanabe M."/>
            <person name="Kojima H."/>
            <person name="Fukui M."/>
        </authorList>
    </citation>
    <scope>NUCLEOTIDE SEQUENCE [LARGE SCALE GENOMIC DNA]</scope>
    <source>
        <strain evidence="2 3">28bB2T</strain>
    </source>
</reference>
<dbReference type="Pfam" id="PF00873">
    <property type="entry name" value="ACR_tran"/>
    <property type="match status" value="1"/>
</dbReference>
<feature type="transmembrane region" description="Helical" evidence="1">
    <location>
        <begin position="528"/>
        <end position="546"/>
    </location>
</feature>
<dbReference type="Gene3D" id="3.30.70.1430">
    <property type="entry name" value="Multidrug efflux transporter AcrB pore domain"/>
    <property type="match status" value="2"/>
</dbReference>
<keyword evidence="1" id="KW-0812">Transmembrane</keyword>